<dbReference type="NCBIfam" id="NF037980">
    <property type="entry name" value="T2SS_GspK"/>
    <property type="match status" value="1"/>
</dbReference>
<reference evidence="14" key="1">
    <citation type="submission" date="2018-09" db="EMBL/GenBank/DDBJ databases">
        <title>The complete genome of Acinetobacter sp. strain WCHAc010005.</title>
        <authorList>
            <person name="Hu Y."/>
            <person name="Long H."/>
            <person name="Feng Y."/>
            <person name="Zong Z."/>
        </authorList>
    </citation>
    <scope>NUCLEOTIDE SEQUENCE [LARGE SCALE GENOMIC DNA]</scope>
    <source>
        <strain evidence="14">WCHAc010005</strain>
    </source>
</reference>
<keyword evidence="9 10" id="KW-0472">Membrane</keyword>
<dbReference type="PIRSF" id="PIRSF002786">
    <property type="entry name" value="XcpX"/>
    <property type="match status" value="1"/>
</dbReference>
<dbReference type="InterPro" id="IPR045584">
    <property type="entry name" value="Pilin-like"/>
</dbReference>
<keyword evidence="7" id="KW-0653">Protein transport</keyword>
<dbReference type="GO" id="GO:0009306">
    <property type="term" value="P:protein secretion"/>
    <property type="evidence" value="ECO:0007669"/>
    <property type="project" value="InterPro"/>
</dbReference>
<dbReference type="SUPFAM" id="SSF158544">
    <property type="entry name" value="GspK insert domain-like"/>
    <property type="match status" value="1"/>
</dbReference>
<evidence type="ECO:0000256" key="5">
    <source>
        <dbReference type="ARBA" id="ARBA00022519"/>
    </source>
</evidence>
<dbReference type="EMBL" id="CP032134">
    <property type="protein sequence ID" value="AXY56920.1"/>
    <property type="molecule type" value="Genomic_DNA"/>
</dbReference>
<evidence type="ECO:0000256" key="4">
    <source>
        <dbReference type="ARBA" id="ARBA00022475"/>
    </source>
</evidence>
<evidence type="ECO:0000259" key="12">
    <source>
        <dbReference type="Pfam" id="PF21687"/>
    </source>
</evidence>
<keyword evidence="5 10" id="KW-0997">Cell inner membrane</keyword>
<comment type="similarity">
    <text evidence="2 10">Belongs to the GSP K family.</text>
</comment>
<dbReference type="InterPro" id="IPR005628">
    <property type="entry name" value="GspK"/>
</dbReference>
<feature type="domain" description="T2SS protein K first SAM-like" evidence="12">
    <location>
        <begin position="102"/>
        <end position="204"/>
    </location>
</feature>
<evidence type="ECO:0000256" key="10">
    <source>
        <dbReference type="PIRNR" id="PIRNR002786"/>
    </source>
</evidence>
<name>A0A3B7LVM0_9GAMM</name>
<keyword evidence="4 10" id="KW-1003">Cell membrane</keyword>
<protein>
    <recommendedName>
        <fullName evidence="10">Type II secretion system protein K</fullName>
    </recommendedName>
</protein>
<feature type="domain" description="T2SS protein K second SAM-like" evidence="11">
    <location>
        <begin position="210"/>
        <end position="268"/>
    </location>
</feature>
<evidence type="ECO:0000256" key="8">
    <source>
        <dbReference type="ARBA" id="ARBA00022989"/>
    </source>
</evidence>
<dbReference type="InterPro" id="IPR038072">
    <property type="entry name" value="GspK_central_sf"/>
</dbReference>
<dbReference type="RefSeq" id="WP_087512290.1">
    <property type="nucleotide sequence ID" value="NZ_CP032134.1"/>
</dbReference>
<evidence type="ECO:0000256" key="1">
    <source>
        <dbReference type="ARBA" id="ARBA00004533"/>
    </source>
</evidence>
<proteinExistence type="inferred from homology"/>
<dbReference type="Pfam" id="PF03934">
    <property type="entry name" value="T2SSK"/>
    <property type="match status" value="1"/>
</dbReference>
<keyword evidence="3 10" id="KW-0813">Transport</keyword>
<dbReference type="Pfam" id="PF21687">
    <property type="entry name" value="T2SSK_1st"/>
    <property type="match status" value="1"/>
</dbReference>
<dbReference type="SUPFAM" id="SSF54523">
    <property type="entry name" value="Pili subunits"/>
    <property type="match status" value="1"/>
</dbReference>
<dbReference type="Proteomes" id="UP000263753">
    <property type="component" value="Chromosome"/>
</dbReference>
<evidence type="ECO:0000256" key="2">
    <source>
        <dbReference type="ARBA" id="ARBA00007246"/>
    </source>
</evidence>
<dbReference type="InterPro" id="IPR049031">
    <property type="entry name" value="T2SSK_SAM-like_1st"/>
</dbReference>
<gene>
    <name evidence="13" type="ORF">CDG60_10325</name>
</gene>
<evidence type="ECO:0000313" key="14">
    <source>
        <dbReference type="Proteomes" id="UP000263753"/>
    </source>
</evidence>
<keyword evidence="8" id="KW-1133">Transmembrane helix</keyword>
<dbReference type="AlphaFoldDB" id="A0A3B7LVM0"/>
<organism evidence="13 14">
    <name type="scientific">Acinetobacter chinensis</name>
    <dbReference type="NCBI Taxonomy" id="2004650"/>
    <lineage>
        <taxon>Bacteria</taxon>
        <taxon>Pseudomonadati</taxon>
        <taxon>Pseudomonadota</taxon>
        <taxon>Gammaproteobacteria</taxon>
        <taxon>Moraxellales</taxon>
        <taxon>Moraxellaceae</taxon>
        <taxon>Acinetobacter</taxon>
    </lineage>
</organism>
<dbReference type="Gene3D" id="1.10.40.60">
    <property type="entry name" value="EpsJ-like"/>
    <property type="match status" value="2"/>
</dbReference>
<dbReference type="InterPro" id="IPR049179">
    <property type="entry name" value="T2SSK_SAM-like_2nd"/>
</dbReference>
<evidence type="ECO:0000256" key="6">
    <source>
        <dbReference type="ARBA" id="ARBA00022692"/>
    </source>
</evidence>
<sequence length="330" mass="36870">MKQSQRGIALLTILIMVALATILAAMIAKRQSATAESTAYVMRQNQSLYYAKSAESFFSELLVDDAENAGEVDHQQETWAKPMPAFPVDDGYVAGILRDESGKFNLNSLVDKSGKVNAQAKNWFEKLLVKAGLPAQLSEAVIDWQDADDETSGSMGAESNYYQGLNPGYLPANNKFHSVEELKMVRGFEGQKYLQLEPYVTANPSTEAKVNINTASAFLLASMDEQLDEKAVQNMLNTKQSALEHFKSVNELWDVEPFTQVDNEKRVQLNNLLGVQSTFFRAQIEVSLGERVRQFNSLLVRQDKKVYILKRSMAPFTPIEISDSAQDAKY</sequence>
<evidence type="ECO:0000256" key="7">
    <source>
        <dbReference type="ARBA" id="ARBA00022927"/>
    </source>
</evidence>
<evidence type="ECO:0000259" key="11">
    <source>
        <dbReference type="Pfam" id="PF03934"/>
    </source>
</evidence>
<dbReference type="PANTHER" id="PTHR38831">
    <property type="entry name" value="TYPE II SECRETION SYSTEM PROTEIN K"/>
    <property type="match status" value="1"/>
</dbReference>
<keyword evidence="6" id="KW-0812">Transmembrane</keyword>
<evidence type="ECO:0000256" key="9">
    <source>
        <dbReference type="ARBA" id="ARBA00023136"/>
    </source>
</evidence>
<comment type="subcellular location">
    <subcellularLocation>
        <location evidence="1 10">Cell inner membrane</location>
    </subcellularLocation>
</comment>
<evidence type="ECO:0000256" key="3">
    <source>
        <dbReference type="ARBA" id="ARBA00022448"/>
    </source>
</evidence>
<dbReference type="Gene3D" id="3.30.1300.30">
    <property type="entry name" value="GSPII I/J protein-like"/>
    <property type="match status" value="1"/>
</dbReference>
<dbReference type="GO" id="GO:0005886">
    <property type="term" value="C:plasma membrane"/>
    <property type="evidence" value="ECO:0007669"/>
    <property type="project" value="UniProtKB-SubCell"/>
</dbReference>
<accession>A0A3B7LVM0</accession>
<evidence type="ECO:0000313" key="13">
    <source>
        <dbReference type="EMBL" id="AXY56920.1"/>
    </source>
</evidence>
<dbReference type="KEGG" id="achi:CDG60_10325"/>
<dbReference type="PANTHER" id="PTHR38831:SF1">
    <property type="entry name" value="TYPE II SECRETION SYSTEM PROTEIN K-RELATED"/>
    <property type="match status" value="1"/>
</dbReference>